<comment type="similarity">
    <text evidence="4 7">Belongs to the glucosamine/galactosamine-6-phosphate isomerase family. 6-phosphogluconolactonase subfamily.</text>
</comment>
<gene>
    <name evidence="7 9" type="primary">pgl</name>
    <name evidence="9" type="ORF">ENW96_08465</name>
</gene>
<name>A0A7C3Z1I1_9BACT</name>
<evidence type="ECO:0000256" key="1">
    <source>
        <dbReference type="ARBA" id="ARBA00000832"/>
    </source>
</evidence>
<sequence length="251" mass="27450">MSRVVVYPDHEGLGRGGADLFAEQAGRAIAARGRFTVALAGGETPRPVYERLAGAEYRKCIDWSRVQVFFGDERCVPPQDPQSNYRMARMALLDRVPLPTGNIHRIRGEDDPERAAADYARILQNTFGGEASVGGPPPQGFDLIFLGMGDNGHTASLFPGLPAVSETTRWVMAQYVETEGRWRITLTPVIINAARLVAFLVSGAAKAEMLQRVLEGPYQPEELPAQVIKPLRGELLWLVDAAAAARLRKDA</sequence>
<protein>
    <recommendedName>
        <fullName evidence="6 7">6-phosphogluconolactonase</fullName>
        <shortName evidence="7">6PGL</shortName>
        <ecNumber evidence="5 7">3.1.1.31</ecNumber>
    </recommendedName>
</protein>
<dbReference type="PANTHER" id="PTHR11054:SF0">
    <property type="entry name" value="6-PHOSPHOGLUCONOLACTONASE"/>
    <property type="match status" value="1"/>
</dbReference>
<dbReference type="InterPro" id="IPR006148">
    <property type="entry name" value="Glc/Gal-6P_isomerase"/>
</dbReference>
<comment type="pathway">
    <text evidence="3 7">Carbohydrate degradation; pentose phosphate pathway; D-ribulose 5-phosphate from D-glucose 6-phosphate (oxidative stage): step 2/3.</text>
</comment>
<dbReference type="Gene3D" id="3.40.50.1360">
    <property type="match status" value="1"/>
</dbReference>
<dbReference type="AlphaFoldDB" id="A0A7C3Z1I1"/>
<evidence type="ECO:0000256" key="5">
    <source>
        <dbReference type="ARBA" id="ARBA00013198"/>
    </source>
</evidence>
<dbReference type="GO" id="GO:0006098">
    <property type="term" value="P:pentose-phosphate shunt"/>
    <property type="evidence" value="ECO:0007669"/>
    <property type="project" value="UniProtKB-UniPathway"/>
</dbReference>
<comment type="caution">
    <text evidence="9">The sequence shown here is derived from an EMBL/GenBank/DDBJ whole genome shotgun (WGS) entry which is preliminary data.</text>
</comment>
<dbReference type="PANTHER" id="PTHR11054">
    <property type="entry name" value="6-PHOSPHOGLUCONOLACTONASE"/>
    <property type="match status" value="1"/>
</dbReference>
<comment type="catalytic activity">
    <reaction evidence="1 7">
        <text>6-phospho-D-glucono-1,5-lactone + H2O = 6-phospho-D-gluconate + H(+)</text>
        <dbReference type="Rhea" id="RHEA:12556"/>
        <dbReference type="ChEBI" id="CHEBI:15377"/>
        <dbReference type="ChEBI" id="CHEBI:15378"/>
        <dbReference type="ChEBI" id="CHEBI:57955"/>
        <dbReference type="ChEBI" id="CHEBI:58759"/>
        <dbReference type="EC" id="3.1.1.31"/>
    </reaction>
</comment>
<evidence type="ECO:0000256" key="2">
    <source>
        <dbReference type="ARBA" id="ARBA00002681"/>
    </source>
</evidence>
<reference evidence="9" key="1">
    <citation type="journal article" date="2020" name="mSystems">
        <title>Genome- and Community-Level Interaction Insights into Carbon Utilization and Element Cycling Functions of Hydrothermarchaeota in Hydrothermal Sediment.</title>
        <authorList>
            <person name="Zhou Z."/>
            <person name="Liu Y."/>
            <person name="Xu W."/>
            <person name="Pan J."/>
            <person name="Luo Z.H."/>
            <person name="Li M."/>
        </authorList>
    </citation>
    <scope>NUCLEOTIDE SEQUENCE [LARGE SCALE GENOMIC DNA]</scope>
    <source>
        <strain evidence="9">SpSt-897</strain>
    </source>
</reference>
<dbReference type="CDD" id="cd01400">
    <property type="entry name" value="6PGL"/>
    <property type="match status" value="1"/>
</dbReference>
<dbReference type="InterPro" id="IPR005900">
    <property type="entry name" value="6-phosphogluconolactonase_DevB"/>
</dbReference>
<evidence type="ECO:0000256" key="4">
    <source>
        <dbReference type="ARBA" id="ARBA00010662"/>
    </source>
</evidence>
<accession>A0A7C3Z1I1</accession>
<dbReference type="GO" id="GO:0017057">
    <property type="term" value="F:6-phosphogluconolactonase activity"/>
    <property type="evidence" value="ECO:0007669"/>
    <property type="project" value="UniProtKB-UniRule"/>
</dbReference>
<feature type="domain" description="Glucosamine/galactosamine-6-phosphate isomerase" evidence="8">
    <location>
        <begin position="9"/>
        <end position="237"/>
    </location>
</feature>
<comment type="function">
    <text evidence="2 7">Hydrolysis of 6-phosphogluconolactone to 6-phosphogluconate.</text>
</comment>
<evidence type="ECO:0000256" key="6">
    <source>
        <dbReference type="ARBA" id="ARBA00020337"/>
    </source>
</evidence>
<dbReference type="EMBL" id="DTMF01000208">
    <property type="protein sequence ID" value="HGF34406.1"/>
    <property type="molecule type" value="Genomic_DNA"/>
</dbReference>
<dbReference type="InterPro" id="IPR039104">
    <property type="entry name" value="6PGL"/>
</dbReference>
<keyword evidence="7 9" id="KW-0378">Hydrolase</keyword>
<dbReference type="GO" id="GO:0005975">
    <property type="term" value="P:carbohydrate metabolic process"/>
    <property type="evidence" value="ECO:0007669"/>
    <property type="project" value="UniProtKB-UniRule"/>
</dbReference>
<dbReference type="NCBIfam" id="TIGR01198">
    <property type="entry name" value="pgl"/>
    <property type="match status" value="1"/>
</dbReference>
<dbReference type="SUPFAM" id="SSF100950">
    <property type="entry name" value="NagB/RpiA/CoA transferase-like"/>
    <property type="match status" value="1"/>
</dbReference>
<dbReference type="UniPathway" id="UPA00115">
    <property type="reaction ID" value="UER00409"/>
</dbReference>
<organism evidence="9">
    <name type="scientific">Desulfobacca acetoxidans</name>
    <dbReference type="NCBI Taxonomy" id="60893"/>
    <lineage>
        <taxon>Bacteria</taxon>
        <taxon>Pseudomonadati</taxon>
        <taxon>Thermodesulfobacteriota</taxon>
        <taxon>Desulfobaccia</taxon>
        <taxon>Desulfobaccales</taxon>
        <taxon>Desulfobaccaceae</taxon>
        <taxon>Desulfobacca</taxon>
    </lineage>
</organism>
<evidence type="ECO:0000256" key="7">
    <source>
        <dbReference type="RuleBase" id="RU365095"/>
    </source>
</evidence>
<evidence type="ECO:0000256" key="3">
    <source>
        <dbReference type="ARBA" id="ARBA00004961"/>
    </source>
</evidence>
<dbReference type="Pfam" id="PF01182">
    <property type="entry name" value="Glucosamine_iso"/>
    <property type="match status" value="1"/>
</dbReference>
<proteinExistence type="inferred from homology"/>
<evidence type="ECO:0000313" key="9">
    <source>
        <dbReference type="EMBL" id="HGF34406.1"/>
    </source>
</evidence>
<evidence type="ECO:0000259" key="8">
    <source>
        <dbReference type="Pfam" id="PF01182"/>
    </source>
</evidence>
<dbReference type="InterPro" id="IPR037171">
    <property type="entry name" value="NagB/RpiA_transferase-like"/>
</dbReference>
<dbReference type="EC" id="3.1.1.31" evidence="5 7"/>